<dbReference type="GO" id="GO:0016757">
    <property type="term" value="F:glycosyltransferase activity"/>
    <property type="evidence" value="ECO:0007669"/>
    <property type="project" value="TreeGrafter"/>
</dbReference>
<protein>
    <submittedName>
        <fullName evidence="1">Sugar transferase, PEP-CTERM/EpsH1 system associated</fullName>
    </submittedName>
</protein>
<gene>
    <name evidence="1" type="ORF">Fuma_00777</name>
</gene>
<dbReference type="OrthoDB" id="9807209at2"/>
<name>A0A1P8WAW8_9PLAN</name>
<dbReference type="RefSeq" id="WP_077022990.1">
    <property type="nucleotide sequence ID" value="NZ_CP017641.1"/>
</dbReference>
<dbReference type="Gene3D" id="3.40.50.2000">
    <property type="entry name" value="Glycogen Phosphorylase B"/>
    <property type="match status" value="2"/>
</dbReference>
<keyword evidence="1" id="KW-0808">Transferase</keyword>
<organism evidence="1 2">
    <name type="scientific">Fuerstiella marisgermanici</name>
    <dbReference type="NCBI Taxonomy" id="1891926"/>
    <lineage>
        <taxon>Bacteria</taxon>
        <taxon>Pseudomonadati</taxon>
        <taxon>Planctomycetota</taxon>
        <taxon>Planctomycetia</taxon>
        <taxon>Planctomycetales</taxon>
        <taxon>Planctomycetaceae</taxon>
        <taxon>Fuerstiella</taxon>
    </lineage>
</organism>
<dbReference type="Proteomes" id="UP000187735">
    <property type="component" value="Chromosome"/>
</dbReference>
<keyword evidence="2" id="KW-1185">Reference proteome</keyword>
<dbReference type="AlphaFoldDB" id="A0A1P8WAW8"/>
<reference evidence="1 2" key="1">
    <citation type="journal article" date="2016" name="Front. Microbiol.">
        <title>Fuerstia marisgermanicae gen. nov., sp. nov., an Unusual Member of the Phylum Planctomycetes from the German Wadden Sea.</title>
        <authorList>
            <person name="Kohn T."/>
            <person name="Heuer A."/>
            <person name="Jogler M."/>
            <person name="Vollmers J."/>
            <person name="Boedeker C."/>
            <person name="Bunk B."/>
            <person name="Rast P."/>
            <person name="Borchert D."/>
            <person name="Glockner I."/>
            <person name="Freese H.M."/>
            <person name="Klenk H.P."/>
            <person name="Overmann J."/>
            <person name="Kaster A.K."/>
            <person name="Rohde M."/>
            <person name="Wiegand S."/>
            <person name="Jogler C."/>
        </authorList>
    </citation>
    <scope>NUCLEOTIDE SEQUENCE [LARGE SCALE GENOMIC DNA]</scope>
    <source>
        <strain evidence="1 2">NH11</strain>
    </source>
</reference>
<dbReference type="KEGG" id="fmr:Fuma_00777"/>
<dbReference type="CDD" id="cd03801">
    <property type="entry name" value="GT4_PimA-like"/>
    <property type="match status" value="1"/>
</dbReference>
<dbReference type="InterPro" id="IPR017521">
    <property type="entry name" value="Sugar_tfrase_PEP-CTERM_Stp1"/>
</dbReference>
<dbReference type="PANTHER" id="PTHR12526">
    <property type="entry name" value="GLYCOSYLTRANSFERASE"/>
    <property type="match status" value="1"/>
</dbReference>
<evidence type="ECO:0000313" key="2">
    <source>
        <dbReference type="Proteomes" id="UP000187735"/>
    </source>
</evidence>
<dbReference type="STRING" id="1891926.Fuma_00777"/>
<dbReference type="EMBL" id="CP017641">
    <property type="protein sequence ID" value="APZ91191.1"/>
    <property type="molecule type" value="Genomic_DNA"/>
</dbReference>
<evidence type="ECO:0000313" key="1">
    <source>
        <dbReference type="EMBL" id="APZ91191.1"/>
    </source>
</evidence>
<sequence length="408" mass="45602">MKPRVLYITHRVPWPPDRGDRIRTWNILKFLAKRADVDLVCLADEPVSAKTRKALEGVTRRLAFVPHTGPRRYVRGALSMACGRTATEGLFESRQLRSIVRVWSSTAKYTAALASSSGIARFVQPPYLQSSARVWIDLIDVDSQKWLDYQASSRFPMSTVYGLEGRRLRTLETQLAANVDRLLVVSEAERELFTNFCPTAPIQAIGNGVDTEYFAPLTIDPVPQTCVFIGVLNYRPNADAVEWFSKSIWPKVMEKFPNSEFRIVGKSPTSEVEALDDLPGVNVVGPVPDVRPWLHESSCVVVPLRIARGVQNKVLEAMACGRPIVCSPAPLKGLDVEPGLQLLQADTPDEWVESISRVFTDKCHAEELGMAASAWVQLNHRWKSCLEPLMDMIQRSHSEPEHEIGVSS</sequence>
<dbReference type="PANTHER" id="PTHR12526:SF600">
    <property type="entry name" value="GLYCOSYL TRANSFERASE GROUP 1"/>
    <property type="match status" value="1"/>
</dbReference>
<dbReference type="NCBIfam" id="TIGR03087">
    <property type="entry name" value="stp1"/>
    <property type="match status" value="1"/>
</dbReference>
<dbReference type="Pfam" id="PF13692">
    <property type="entry name" value="Glyco_trans_1_4"/>
    <property type="match status" value="1"/>
</dbReference>
<proteinExistence type="predicted"/>
<dbReference type="SUPFAM" id="SSF53756">
    <property type="entry name" value="UDP-Glycosyltransferase/glycogen phosphorylase"/>
    <property type="match status" value="1"/>
</dbReference>
<accession>A0A1P8WAW8</accession>